<evidence type="ECO:0000313" key="6">
    <source>
        <dbReference type="Proteomes" id="UP000033632"/>
    </source>
</evidence>
<dbReference type="PATRIC" id="fig|443610.3.peg.502"/>
<dbReference type="GO" id="GO:0008876">
    <property type="term" value="F:quinoprotein glucose dehydrogenase activity"/>
    <property type="evidence" value="ECO:0007669"/>
    <property type="project" value="TreeGrafter"/>
</dbReference>
<evidence type="ECO:0000256" key="1">
    <source>
        <dbReference type="ARBA" id="ARBA00001931"/>
    </source>
</evidence>
<dbReference type="Pfam" id="PF01011">
    <property type="entry name" value="PQQ"/>
    <property type="match status" value="1"/>
</dbReference>
<dbReference type="SUPFAM" id="SSF50998">
    <property type="entry name" value="Quinoprotein alcohol dehydrogenase-like"/>
    <property type="match status" value="1"/>
</dbReference>
<reference evidence="5 6" key="1">
    <citation type="submission" date="2015-03" db="EMBL/GenBank/DDBJ databases">
        <authorList>
            <person name="Hassan Y.I."/>
            <person name="Lepp D."/>
            <person name="Li X.-Z."/>
            <person name="Zhou T."/>
        </authorList>
    </citation>
    <scope>NUCLEOTIDE SEQUENCE [LARGE SCALE GENOMIC DNA]</scope>
    <source>
        <strain evidence="5 6">BD-c194</strain>
    </source>
</reference>
<proteinExistence type="inferred from homology"/>
<evidence type="ECO:0000256" key="2">
    <source>
        <dbReference type="ARBA" id="ARBA00008156"/>
    </source>
</evidence>
<evidence type="ECO:0000256" key="3">
    <source>
        <dbReference type="ARBA" id="ARBA00023002"/>
    </source>
</evidence>
<dbReference type="PANTHER" id="PTHR32303:SF4">
    <property type="entry name" value="QUINOPROTEIN GLUCOSE DEHYDROGENASE"/>
    <property type="match status" value="1"/>
</dbReference>
<evidence type="ECO:0000313" key="5">
    <source>
        <dbReference type="EMBL" id="KKB11802.1"/>
    </source>
</evidence>
<name>A0A0F5FUE4_9HYPH</name>
<comment type="cofactor">
    <cofactor evidence="1">
        <name>pyrroloquinoline quinone</name>
        <dbReference type="ChEBI" id="CHEBI:58442"/>
    </cofactor>
</comment>
<keyword evidence="6" id="KW-1185">Reference proteome</keyword>
<dbReference type="CDD" id="cd10280">
    <property type="entry name" value="PQQ_mGDH"/>
    <property type="match status" value="1"/>
</dbReference>
<dbReference type="InterPro" id="IPR018391">
    <property type="entry name" value="PQQ_b-propeller_rpt"/>
</dbReference>
<comment type="similarity">
    <text evidence="2">Belongs to the bacterial PQQ dehydrogenase family.</text>
</comment>
<gene>
    <name evidence="5" type="ORF">VE25_11490</name>
</gene>
<sequence>MPASNVDPGYQGYAMVPESGDWVDWGRDMGGTRYVPYDEITPQNVGDLEVAWTFRTGGAGPNQATPLQVGNTLYVCTRDNRIFALNAETGEELWNFDPVLTNLANGGGCRGVSYFQASEGEELCAARVITSTRDARLVAVDARTGERCPGFGTDGEVDLRVGMGPDEAGFQYNTSPAKVVNGMIVVGAAIFDGQSVDEPSGVIRAYDAVDGSFRWAWDMGRPGINTEPAEGEMYTPGTPNVWSVMSADPELGMVYLPIGNATPDYFGGHRTPEMEEYSSSVVALNVADGSVAWHFQTLHHDIWDYDVASQPVLIDFPSADGPIPALVQPTKRGELFVFNRETGEPLTEIEERPVTQGAVEGDYTAETQPFSVGMPRLGSNHIEESDMWGLTPLDQLICRLQFRQSRYEGTLTPPSDQAYTIFTPGYFGGSNWGSVSYDPERNILIGTSVDVPNRMRLIPTDSPEAARFHEVDERGMPIIGPGVGAPQRGTPYVQDGGTWLSPLGVPCTRPPFGNMTAIDMETQEVVWERPIGTARNGGPFGWKLGLDIEMGMPLNGGSLVTGSGLVFFAGSQDGYFRALSTETGEELWRIDMPTGATATPMSYIGAESGDQFIALTAGGTFQTTERGDYIIAYRLPR</sequence>
<dbReference type="EMBL" id="JZEX01000108">
    <property type="protein sequence ID" value="KKB11802.1"/>
    <property type="molecule type" value="Genomic_DNA"/>
</dbReference>
<dbReference type="SMART" id="SM00564">
    <property type="entry name" value="PQQ"/>
    <property type="match status" value="7"/>
</dbReference>
<dbReference type="PANTHER" id="PTHR32303">
    <property type="entry name" value="QUINOPROTEIN ALCOHOL DEHYDROGENASE (CYTOCHROME C)"/>
    <property type="match status" value="1"/>
</dbReference>
<dbReference type="AlphaFoldDB" id="A0A0F5FUE4"/>
<dbReference type="InterPro" id="IPR017511">
    <property type="entry name" value="PQQ_mDH"/>
</dbReference>
<protein>
    <recommendedName>
        <fullName evidence="4">Pyrrolo-quinoline quinone repeat domain-containing protein</fullName>
    </recommendedName>
</protein>
<dbReference type="InterPro" id="IPR002372">
    <property type="entry name" value="PQQ_rpt_dom"/>
</dbReference>
<dbReference type="GO" id="GO:0016020">
    <property type="term" value="C:membrane"/>
    <property type="evidence" value="ECO:0007669"/>
    <property type="project" value="InterPro"/>
</dbReference>
<dbReference type="Gene3D" id="2.140.10.10">
    <property type="entry name" value="Quinoprotein alcohol dehydrogenase-like superfamily"/>
    <property type="match status" value="2"/>
</dbReference>
<dbReference type="STRING" id="443610.VE25_11490"/>
<organism evidence="5 6">
    <name type="scientific">Devosia geojensis</name>
    <dbReference type="NCBI Taxonomy" id="443610"/>
    <lineage>
        <taxon>Bacteria</taxon>
        <taxon>Pseudomonadati</taxon>
        <taxon>Pseudomonadota</taxon>
        <taxon>Alphaproteobacteria</taxon>
        <taxon>Hyphomicrobiales</taxon>
        <taxon>Devosiaceae</taxon>
        <taxon>Devosia</taxon>
    </lineage>
</organism>
<dbReference type="GO" id="GO:0048038">
    <property type="term" value="F:quinone binding"/>
    <property type="evidence" value="ECO:0007669"/>
    <property type="project" value="InterPro"/>
</dbReference>
<feature type="domain" description="Pyrrolo-quinoline quinone repeat" evidence="4">
    <location>
        <begin position="22"/>
        <end position="613"/>
    </location>
</feature>
<dbReference type="InterPro" id="IPR011047">
    <property type="entry name" value="Quinoprotein_ADH-like_sf"/>
</dbReference>
<keyword evidence="3" id="KW-0560">Oxidoreductase</keyword>
<comment type="caution">
    <text evidence="5">The sequence shown here is derived from an EMBL/GenBank/DDBJ whole genome shotgun (WGS) entry which is preliminary data.</text>
</comment>
<evidence type="ECO:0000259" key="4">
    <source>
        <dbReference type="Pfam" id="PF01011"/>
    </source>
</evidence>
<dbReference type="Proteomes" id="UP000033632">
    <property type="component" value="Unassembled WGS sequence"/>
</dbReference>
<accession>A0A0F5FUE4</accession>